<dbReference type="CDD" id="cd00157">
    <property type="entry name" value="Rho"/>
    <property type="match status" value="1"/>
</dbReference>
<protein>
    <submittedName>
        <fullName evidence="3">Uncharacterized protein</fullName>
    </submittedName>
</protein>
<gene>
    <name evidence="3" type="ORF">FDP41_012469</name>
</gene>
<dbReference type="VEuPathDB" id="AmoebaDB:FDP41_012469"/>
<dbReference type="PROSITE" id="PS51419">
    <property type="entry name" value="RAB"/>
    <property type="match status" value="1"/>
</dbReference>
<dbReference type="GO" id="GO:0007264">
    <property type="term" value="P:small GTPase-mediated signal transduction"/>
    <property type="evidence" value="ECO:0007669"/>
    <property type="project" value="InterPro"/>
</dbReference>
<dbReference type="SMART" id="SM00173">
    <property type="entry name" value="RAS"/>
    <property type="match status" value="1"/>
</dbReference>
<dbReference type="InterPro" id="IPR027417">
    <property type="entry name" value="P-loop_NTPase"/>
</dbReference>
<dbReference type="SMART" id="SM00174">
    <property type="entry name" value="RHO"/>
    <property type="match status" value="1"/>
</dbReference>
<dbReference type="PROSITE" id="PS51421">
    <property type="entry name" value="RAS"/>
    <property type="match status" value="1"/>
</dbReference>
<evidence type="ECO:0000256" key="1">
    <source>
        <dbReference type="ARBA" id="ARBA00022741"/>
    </source>
</evidence>
<dbReference type="SUPFAM" id="SSF52540">
    <property type="entry name" value="P-loop containing nucleoside triphosphate hydrolases"/>
    <property type="match status" value="1"/>
</dbReference>
<dbReference type="FunFam" id="3.40.50.300:FF:000118">
    <property type="entry name" value="Rho-related GTP-binding protein RhoG"/>
    <property type="match status" value="1"/>
</dbReference>
<dbReference type="PROSITE" id="PS51420">
    <property type="entry name" value="RHO"/>
    <property type="match status" value="1"/>
</dbReference>
<keyword evidence="4" id="KW-1185">Reference proteome</keyword>
<dbReference type="NCBIfam" id="TIGR00231">
    <property type="entry name" value="small_GTP"/>
    <property type="match status" value="1"/>
</dbReference>
<dbReference type="PRINTS" id="PR00449">
    <property type="entry name" value="RASTRNSFRMNG"/>
</dbReference>
<dbReference type="InterPro" id="IPR005225">
    <property type="entry name" value="Small_GTP-bd"/>
</dbReference>
<dbReference type="GO" id="GO:0003924">
    <property type="term" value="F:GTPase activity"/>
    <property type="evidence" value="ECO:0007669"/>
    <property type="project" value="InterPro"/>
</dbReference>
<dbReference type="SMART" id="SM00175">
    <property type="entry name" value="RAB"/>
    <property type="match status" value="1"/>
</dbReference>
<dbReference type="RefSeq" id="XP_044566525.1">
    <property type="nucleotide sequence ID" value="XM_044702992.1"/>
</dbReference>
<dbReference type="OrthoDB" id="8830751at2759"/>
<dbReference type="Pfam" id="PF00071">
    <property type="entry name" value="Ras"/>
    <property type="match status" value="1"/>
</dbReference>
<sequence length="200" mass="22609">MDTNIKCVVVGDGAVGKTSMLISYSTDSFPTEYVPTVFDNYCANVMYENHTVSLGLWDTAGQEDYDRLRPLSYPDTEIFIACFSVVQPSSFTNIKDRWMPELRKHCPSVPVILCGLKVDMREHDVTLKKLKEQGLHPITKEMGEQLAKEVNCIAYCECSAKTQVGLKECFNLAITAVLHPERFKNDNKNTKKKDGRCMIL</sequence>
<dbReference type="AlphaFoldDB" id="A0A6A5C4U9"/>
<dbReference type="EMBL" id="VFQX01000013">
    <property type="protein sequence ID" value="KAF0981812.1"/>
    <property type="molecule type" value="Genomic_DNA"/>
</dbReference>
<name>A0A6A5C4U9_NAEFO</name>
<proteinExistence type="predicted"/>
<dbReference type="InterPro" id="IPR003578">
    <property type="entry name" value="Small_GTPase_Rho"/>
</dbReference>
<dbReference type="InterPro" id="IPR001806">
    <property type="entry name" value="Small_GTPase"/>
</dbReference>
<dbReference type="VEuPathDB" id="AmoebaDB:NF0055070"/>
<dbReference type="SMART" id="SM00176">
    <property type="entry name" value="RAN"/>
    <property type="match status" value="1"/>
</dbReference>
<evidence type="ECO:0000313" key="4">
    <source>
        <dbReference type="Proteomes" id="UP000444721"/>
    </source>
</evidence>
<dbReference type="GeneID" id="68119684"/>
<dbReference type="PANTHER" id="PTHR24072">
    <property type="entry name" value="RHO FAMILY GTPASE"/>
    <property type="match status" value="1"/>
</dbReference>
<evidence type="ECO:0000256" key="2">
    <source>
        <dbReference type="ARBA" id="ARBA00023134"/>
    </source>
</evidence>
<comment type="caution">
    <text evidence="3">The sequence shown here is derived from an EMBL/GenBank/DDBJ whole genome shotgun (WGS) entry which is preliminary data.</text>
</comment>
<accession>A0A6A5C4U9</accession>
<dbReference type="Proteomes" id="UP000444721">
    <property type="component" value="Unassembled WGS sequence"/>
</dbReference>
<keyword evidence="2" id="KW-0342">GTP-binding</keyword>
<evidence type="ECO:0000313" key="3">
    <source>
        <dbReference type="EMBL" id="KAF0981812.1"/>
    </source>
</evidence>
<dbReference type="Gene3D" id="3.40.50.300">
    <property type="entry name" value="P-loop containing nucleotide triphosphate hydrolases"/>
    <property type="match status" value="1"/>
</dbReference>
<dbReference type="GO" id="GO:0005525">
    <property type="term" value="F:GTP binding"/>
    <property type="evidence" value="ECO:0007669"/>
    <property type="project" value="UniProtKB-KW"/>
</dbReference>
<dbReference type="OMA" id="DNVASKW"/>
<keyword evidence="1" id="KW-0547">Nucleotide-binding</keyword>
<reference evidence="3 4" key="1">
    <citation type="journal article" date="2019" name="Sci. Rep.">
        <title>Nanopore sequencing improves the draft genome of the human pathogenic amoeba Naegleria fowleri.</title>
        <authorList>
            <person name="Liechti N."/>
            <person name="Schurch N."/>
            <person name="Bruggmann R."/>
            <person name="Wittwer M."/>
        </authorList>
    </citation>
    <scope>NUCLEOTIDE SEQUENCE [LARGE SCALE GENOMIC DNA]</scope>
    <source>
        <strain evidence="3 4">ATCC 30894</strain>
    </source>
</reference>
<organism evidence="3 4">
    <name type="scientific">Naegleria fowleri</name>
    <name type="common">Brain eating amoeba</name>
    <dbReference type="NCBI Taxonomy" id="5763"/>
    <lineage>
        <taxon>Eukaryota</taxon>
        <taxon>Discoba</taxon>
        <taxon>Heterolobosea</taxon>
        <taxon>Tetramitia</taxon>
        <taxon>Eutetramitia</taxon>
        <taxon>Vahlkampfiidae</taxon>
        <taxon>Naegleria</taxon>
    </lineage>
</organism>
<dbReference type="VEuPathDB" id="AmoebaDB:NfTy_040630"/>